<dbReference type="SMART" id="SM00184">
    <property type="entry name" value="RING"/>
    <property type="match status" value="1"/>
</dbReference>
<proteinExistence type="inferred from homology"/>
<dbReference type="EC" id="2.3.2.27" evidence="4"/>
<evidence type="ECO:0000256" key="15">
    <source>
        <dbReference type="SAM" id="MobiDB-lite"/>
    </source>
</evidence>
<dbReference type="InterPro" id="IPR001841">
    <property type="entry name" value="Znf_RING"/>
</dbReference>
<evidence type="ECO:0000256" key="3">
    <source>
        <dbReference type="ARBA" id="ARBA00004906"/>
    </source>
</evidence>
<dbReference type="GO" id="GO:0061630">
    <property type="term" value="F:ubiquitin protein ligase activity"/>
    <property type="evidence" value="ECO:0007669"/>
    <property type="project" value="UniProtKB-EC"/>
</dbReference>
<evidence type="ECO:0000256" key="2">
    <source>
        <dbReference type="ARBA" id="ARBA00004167"/>
    </source>
</evidence>
<protein>
    <recommendedName>
        <fullName evidence="4">RING-type E3 ubiquitin transferase</fullName>
        <ecNumber evidence="4">2.3.2.27</ecNumber>
    </recommendedName>
</protein>
<evidence type="ECO:0000313" key="18">
    <source>
        <dbReference type="EMBL" id="JAU72926.1"/>
    </source>
</evidence>
<evidence type="ECO:0000256" key="5">
    <source>
        <dbReference type="ARBA" id="ARBA00022679"/>
    </source>
</evidence>
<dbReference type="GO" id="GO:0016020">
    <property type="term" value="C:membrane"/>
    <property type="evidence" value="ECO:0007669"/>
    <property type="project" value="UniProtKB-SubCell"/>
</dbReference>
<evidence type="ECO:0000256" key="16">
    <source>
        <dbReference type="SAM" id="Phobius"/>
    </source>
</evidence>
<evidence type="ECO:0000256" key="6">
    <source>
        <dbReference type="ARBA" id="ARBA00022692"/>
    </source>
</evidence>
<organism evidence="18">
    <name type="scientific">Noccaea caerulescens</name>
    <name type="common">Alpine penny-cress</name>
    <name type="synonym">Thlaspi caerulescens</name>
    <dbReference type="NCBI Taxonomy" id="107243"/>
    <lineage>
        <taxon>Eukaryota</taxon>
        <taxon>Viridiplantae</taxon>
        <taxon>Streptophyta</taxon>
        <taxon>Embryophyta</taxon>
        <taxon>Tracheophyta</taxon>
        <taxon>Spermatophyta</taxon>
        <taxon>Magnoliopsida</taxon>
        <taxon>eudicotyledons</taxon>
        <taxon>Gunneridae</taxon>
        <taxon>Pentapetalae</taxon>
        <taxon>rosids</taxon>
        <taxon>malvids</taxon>
        <taxon>Brassicales</taxon>
        <taxon>Brassicaceae</taxon>
        <taxon>Coluteocarpeae</taxon>
        <taxon>Noccaea</taxon>
    </lineage>
</organism>
<evidence type="ECO:0000256" key="11">
    <source>
        <dbReference type="ARBA" id="ARBA00022989"/>
    </source>
</evidence>
<comment type="pathway">
    <text evidence="3">Protein modification; protein ubiquitination.</text>
</comment>
<keyword evidence="5" id="KW-0808">Transferase</keyword>
<keyword evidence="10" id="KW-0862">Zinc</keyword>
<evidence type="ECO:0000256" key="13">
    <source>
        <dbReference type="ARBA" id="ARBA00024209"/>
    </source>
</evidence>
<dbReference type="PANTHER" id="PTHR46913">
    <property type="entry name" value="RING-H2 FINGER PROTEIN ATL16"/>
    <property type="match status" value="1"/>
</dbReference>
<keyword evidence="8 14" id="KW-0863">Zinc-finger</keyword>
<dbReference type="AlphaFoldDB" id="A0A1J3HY83"/>
<comment type="subcellular location">
    <subcellularLocation>
        <location evidence="2">Membrane</location>
        <topology evidence="2">Single-pass membrane protein</topology>
    </subcellularLocation>
</comment>
<accession>A0A1J3HY83</accession>
<dbReference type="CDD" id="cd16461">
    <property type="entry name" value="RING-H2_EL5-like"/>
    <property type="match status" value="1"/>
</dbReference>
<dbReference type="UniPathway" id="UPA00143"/>
<keyword evidence="9" id="KW-0833">Ubl conjugation pathway</keyword>
<sequence length="381" mass="41117">MGSTGNPKPWDSYDSYRDCSKGVCSVYCPEWCYVIFPPPPSFFLDDEDDSSSSDFSPLLIALIGILASAFILVSYYTLISKYCHRRRNGSSSTSGAIGRDHGISAADAWQENNGAPNTNAAIGDGLDESLIKSITVYKYRKGDGFVESSDCSVCLSEFQEDESLRLLPKCNHAFHVPCIDTWLKSHSNCPLCRAFIAGINATTAVEAVAVSNQPISDHQFATESGNRGEGITGINSISNVLNHQTGDSVVVNLDLETRSRSETVSNVNGGSSPKPPEFQGSRHGEEQVNRRSASLNSGGVVLIADILREIEDEESTGVGTSRRVEEGEGEKTPPPSGSAANQTSGISNFLVRSSMAMKRSVSTGKFVLSSYDRARNYRLPN</sequence>
<dbReference type="InterPro" id="IPR044600">
    <property type="entry name" value="ATL1/ATL16-like"/>
</dbReference>
<dbReference type="GO" id="GO:0016567">
    <property type="term" value="P:protein ubiquitination"/>
    <property type="evidence" value="ECO:0007669"/>
    <property type="project" value="UniProtKB-UniPathway"/>
</dbReference>
<feature type="region of interest" description="Disordered" evidence="15">
    <location>
        <begin position="260"/>
        <end position="293"/>
    </location>
</feature>
<dbReference type="EMBL" id="GEVL01004415">
    <property type="protein sequence ID" value="JAU72926.1"/>
    <property type="molecule type" value="Transcribed_RNA"/>
</dbReference>
<feature type="region of interest" description="Disordered" evidence="15">
    <location>
        <begin position="313"/>
        <end position="345"/>
    </location>
</feature>
<dbReference type="GO" id="GO:0008270">
    <property type="term" value="F:zinc ion binding"/>
    <property type="evidence" value="ECO:0007669"/>
    <property type="project" value="UniProtKB-KW"/>
</dbReference>
<comment type="catalytic activity">
    <reaction evidence="1">
        <text>S-ubiquitinyl-[E2 ubiquitin-conjugating enzyme]-L-cysteine + [acceptor protein]-L-lysine = [E2 ubiquitin-conjugating enzyme]-L-cysteine + N(6)-ubiquitinyl-[acceptor protein]-L-lysine.</text>
        <dbReference type="EC" id="2.3.2.27"/>
    </reaction>
</comment>
<comment type="similarity">
    <text evidence="13">Belongs to the RING-type zinc finger family. ATL subfamily.</text>
</comment>
<dbReference type="Gene3D" id="3.30.40.10">
    <property type="entry name" value="Zinc/RING finger domain, C3HC4 (zinc finger)"/>
    <property type="match status" value="1"/>
</dbReference>
<name>A0A1J3HY83_NOCCA</name>
<feature type="compositionally biased region" description="Polar residues" evidence="15">
    <location>
        <begin position="262"/>
        <end position="271"/>
    </location>
</feature>
<keyword evidence="6 16" id="KW-0812">Transmembrane</keyword>
<dbReference type="SUPFAM" id="SSF57850">
    <property type="entry name" value="RING/U-box"/>
    <property type="match status" value="1"/>
</dbReference>
<evidence type="ECO:0000256" key="10">
    <source>
        <dbReference type="ARBA" id="ARBA00022833"/>
    </source>
</evidence>
<evidence type="ECO:0000256" key="12">
    <source>
        <dbReference type="ARBA" id="ARBA00023136"/>
    </source>
</evidence>
<gene>
    <name evidence="18" type="ORF">LE_TR5929_c0_g1_i1_g.21791</name>
</gene>
<dbReference type="PROSITE" id="PS50089">
    <property type="entry name" value="ZF_RING_2"/>
    <property type="match status" value="1"/>
</dbReference>
<evidence type="ECO:0000256" key="9">
    <source>
        <dbReference type="ARBA" id="ARBA00022786"/>
    </source>
</evidence>
<feature type="compositionally biased region" description="Basic and acidic residues" evidence="15">
    <location>
        <begin position="322"/>
        <end position="331"/>
    </location>
</feature>
<evidence type="ECO:0000256" key="7">
    <source>
        <dbReference type="ARBA" id="ARBA00022723"/>
    </source>
</evidence>
<reference evidence="18" key="1">
    <citation type="submission" date="2016-07" db="EMBL/GenBank/DDBJ databases">
        <title>De novo transcriptome assembly of four accessions of the metal hyperaccumulator plant Noccaea caerulescens.</title>
        <authorList>
            <person name="Blande D."/>
            <person name="Halimaa P."/>
            <person name="Tervahauta A.I."/>
            <person name="Aarts M.G."/>
            <person name="Karenlampi S.O."/>
        </authorList>
    </citation>
    <scope>NUCLEOTIDE SEQUENCE</scope>
</reference>
<keyword evidence="11 16" id="KW-1133">Transmembrane helix</keyword>
<dbReference type="FunFam" id="3.30.40.10:FF:000233">
    <property type="entry name" value="RING-H2 finger protein ATL54"/>
    <property type="match status" value="1"/>
</dbReference>
<dbReference type="PANTHER" id="PTHR46913:SF22">
    <property type="entry name" value="RING-TYPE E3 UBIQUITIN TRANSFERASE"/>
    <property type="match status" value="1"/>
</dbReference>
<evidence type="ECO:0000259" key="17">
    <source>
        <dbReference type="PROSITE" id="PS50089"/>
    </source>
</evidence>
<evidence type="ECO:0000256" key="8">
    <source>
        <dbReference type="ARBA" id="ARBA00022771"/>
    </source>
</evidence>
<feature type="compositionally biased region" description="Basic and acidic residues" evidence="15">
    <location>
        <begin position="280"/>
        <end position="289"/>
    </location>
</feature>
<dbReference type="Pfam" id="PF13639">
    <property type="entry name" value="zf-RING_2"/>
    <property type="match status" value="1"/>
</dbReference>
<evidence type="ECO:0000256" key="14">
    <source>
        <dbReference type="PROSITE-ProRule" id="PRU00175"/>
    </source>
</evidence>
<keyword evidence="7" id="KW-0479">Metal-binding</keyword>
<feature type="domain" description="RING-type" evidence="17">
    <location>
        <begin position="151"/>
        <end position="193"/>
    </location>
</feature>
<evidence type="ECO:0000256" key="1">
    <source>
        <dbReference type="ARBA" id="ARBA00000900"/>
    </source>
</evidence>
<evidence type="ECO:0000256" key="4">
    <source>
        <dbReference type="ARBA" id="ARBA00012483"/>
    </source>
</evidence>
<feature type="transmembrane region" description="Helical" evidence="16">
    <location>
        <begin position="58"/>
        <end position="78"/>
    </location>
</feature>
<dbReference type="InterPro" id="IPR013083">
    <property type="entry name" value="Znf_RING/FYVE/PHD"/>
</dbReference>
<keyword evidence="12 16" id="KW-0472">Membrane</keyword>